<dbReference type="Proteomes" id="UP000696413">
    <property type="component" value="Unassembled WGS sequence"/>
</dbReference>
<organism evidence="1 2">
    <name type="scientific">Mycolicibacterium goodii</name>
    <name type="common">Mycobacterium goodii</name>
    <dbReference type="NCBI Taxonomy" id="134601"/>
    <lineage>
        <taxon>Bacteria</taxon>
        <taxon>Bacillati</taxon>
        <taxon>Actinomycetota</taxon>
        <taxon>Actinomycetes</taxon>
        <taxon>Mycobacteriales</taxon>
        <taxon>Mycobacteriaceae</taxon>
        <taxon>Mycolicibacterium</taxon>
    </lineage>
</organism>
<evidence type="ECO:0000313" key="2">
    <source>
        <dbReference type="Proteomes" id="UP000696413"/>
    </source>
</evidence>
<comment type="caution">
    <text evidence="1">The sequence shown here is derived from an EMBL/GenBank/DDBJ whole genome shotgun (WGS) entry which is preliminary data.</text>
</comment>
<sequence length="290" mass="32405">MTSQFDLADRVFGADGRRRVLDWLDGQASYIDNADFTRSFAGRFPLPGVAVDEYSHRHVHSPRGDLLGGIRFYNRDVGRPFVEVIAHSFATLNELRDCVRKEWASLRPGFMRLRTAPEALIINSNTRLHKSIHIARYDDLRPHDGLVMLEPFDQLEQAIALVERRYQTLQCDHPDLAKILAPASPDELREWHHGGQLYAVRVHDDTVGVLAIVPSSVGWIDGDEVSEEVIVANKNGHGYATAAQSAWAAQIATDRDRLLIGTIHGANVASRKTAEAVGRVRVLDDYDIAL</sequence>
<name>A0ABS6HL33_MYCGD</name>
<protein>
    <recommendedName>
        <fullName evidence="3">N-acetyltransferase domain-containing protein</fullName>
    </recommendedName>
</protein>
<proteinExistence type="predicted"/>
<gene>
    <name evidence="1" type="ORF">KL859_08590</name>
</gene>
<evidence type="ECO:0000313" key="1">
    <source>
        <dbReference type="EMBL" id="MBU8822933.1"/>
    </source>
</evidence>
<keyword evidence="2" id="KW-1185">Reference proteome</keyword>
<reference evidence="1 2" key="1">
    <citation type="submission" date="2021-05" db="EMBL/GenBank/DDBJ databases">
        <title>Draft Genome Sequences of Clinical Respiratory Isolates of Mycobacterium goodii Recovered in Ireland.</title>
        <authorList>
            <person name="Flanagan P.R."/>
            <person name="Mok S."/>
            <person name="Roycroft E."/>
            <person name="Rogers T.R."/>
            <person name="Fitzgibbon M."/>
        </authorList>
    </citation>
    <scope>NUCLEOTIDE SEQUENCE [LARGE SCALE GENOMIC DNA]</scope>
    <source>
        <strain evidence="1 2">14IE55</strain>
    </source>
</reference>
<dbReference type="RefSeq" id="WP_214394588.1">
    <property type="nucleotide sequence ID" value="NZ_JAHBOL010000022.1"/>
</dbReference>
<accession>A0ABS6HL33</accession>
<evidence type="ECO:0008006" key="3">
    <source>
        <dbReference type="Google" id="ProtNLM"/>
    </source>
</evidence>
<dbReference type="EMBL" id="JAHBOM010000005">
    <property type="protein sequence ID" value="MBU8822933.1"/>
    <property type="molecule type" value="Genomic_DNA"/>
</dbReference>